<dbReference type="Proteomes" id="UP000014601">
    <property type="component" value="Unassembled WGS sequence"/>
</dbReference>
<gene>
    <name evidence="1" type="ORF">HMPREF1576_01517</name>
</gene>
<evidence type="ECO:0000313" key="2">
    <source>
        <dbReference type="Proteomes" id="UP000014601"/>
    </source>
</evidence>
<evidence type="ECO:0000313" key="1">
    <source>
        <dbReference type="EMBL" id="EPI48995.1"/>
    </source>
</evidence>
<dbReference type="EMBL" id="ATJO01000185">
    <property type="protein sequence ID" value="EPI48995.1"/>
    <property type="molecule type" value="Genomic_DNA"/>
</dbReference>
<name>S4I4A8_9BIFI</name>
<comment type="caution">
    <text evidence="1">The sequence shown here is derived from an EMBL/GenBank/DDBJ whole genome shotgun (WGS) entry which is preliminary data.</text>
</comment>
<accession>S4I4A8</accession>
<proteinExistence type="predicted"/>
<sequence>MRLRDDLPCATYVVCLYQKTPKSGTIALHRSAHECCCAASNSN</sequence>
<dbReference type="HOGENOM" id="CLU_3234100_0_0_11"/>
<protein>
    <submittedName>
        <fullName evidence="1">Uncharacterized protein</fullName>
    </submittedName>
</protein>
<dbReference type="AlphaFoldDB" id="S4I4A8"/>
<reference evidence="1 2" key="1">
    <citation type="submission" date="2013-06" db="EMBL/GenBank/DDBJ databases">
        <authorList>
            <person name="Weinstock G."/>
            <person name="Sodergren E."/>
            <person name="Lobos E.A."/>
            <person name="Fulton L."/>
            <person name="Fulton R."/>
            <person name="Courtney L."/>
            <person name="Fronick C."/>
            <person name="O'Laughlin M."/>
            <person name="Godfrey J."/>
            <person name="Wilson R.M."/>
            <person name="Miner T."/>
            <person name="Farmer C."/>
            <person name="Delehaunty K."/>
            <person name="Cordes M."/>
            <person name="Minx P."/>
            <person name="Tomlinson C."/>
            <person name="Chen J."/>
            <person name="Wollam A."/>
            <person name="Pepin K.H."/>
            <person name="Bhonagiri V."/>
            <person name="Zhang X."/>
            <person name="Warren W."/>
            <person name="Mitreva M."/>
            <person name="Mardis E.R."/>
            <person name="Wilson R.K."/>
        </authorList>
    </citation>
    <scope>NUCLEOTIDE SEQUENCE [LARGE SCALE GENOMIC DNA]</scope>
    <source>
        <strain evidence="1 2">JCP7719</strain>
    </source>
</reference>
<organism evidence="1 2">
    <name type="scientific">Gardnerella pickettii JCP7719</name>
    <dbReference type="NCBI Taxonomy" id="1261061"/>
    <lineage>
        <taxon>Bacteria</taxon>
        <taxon>Bacillati</taxon>
        <taxon>Actinomycetota</taxon>
        <taxon>Actinomycetes</taxon>
        <taxon>Bifidobacteriales</taxon>
        <taxon>Bifidobacteriaceae</taxon>
        <taxon>Gardnerella</taxon>
        <taxon>Gardnerella pickettii</taxon>
    </lineage>
</organism>